<evidence type="ECO:0000313" key="12">
    <source>
        <dbReference type="EMBL" id="NBG66135.1"/>
    </source>
</evidence>
<protein>
    <recommendedName>
        <fullName evidence="3">non-specific protein-tyrosine kinase</fullName>
        <ecNumber evidence="3">2.7.10.2</ecNumber>
    </recommendedName>
</protein>
<dbReference type="PANTHER" id="PTHR32309:SF13">
    <property type="entry name" value="FERRIC ENTEROBACTIN TRANSPORT PROTEIN FEPE"/>
    <property type="match status" value="1"/>
</dbReference>
<dbReference type="SUPFAM" id="SSF52540">
    <property type="entry name" value="P-loop containing nucleoside triphosphate hydrolases"/>
    <property type="match status" value="1"/>
</dbReference>
<evidence type="ECO:0000256" key="9">
    <source>
        <dbReference type="ARBA" id="ARBA00051245"/>
    </source>
</evidence>
<dbReference type="PANTHER" id="PTHR32309">
    <property type="entry name" value="TYROSINE-PROTEIN KINASE"/>
    <property type="match status" value="1"/>
</dbReference>
<comment type="similarity">
    <text evidence="2">Belongs to the etk/wzc family.</text>
</comment>
<keyword evidence="10" id="KW-1133">Transmembrane helix</keyword>
<dbReference type="EC" id="2.7.10.2" evidence="3"/>
<evidence type="ECO:0000256" key="7">
    <source>
        <dbReference type="ARBA" id="ARBA00022840"/>
    </source>
</evidence>
<feature type="transmembrane region" description="Helical" evidence="10">
    <location>
        <begin position="505"/>
        <end position="526"/>
    </location>
</feature>
<proteinExistence type="inferred from homology"/>
<comment type="caution">
    <text evidence="12">The sequence shown here is derived from an EMBL/GenBank/DDBJ whole genome shotgun (WGS) entry which is preliminary data.</text>
</comment>
<evidence type="ECO:0000259" key="11">
    <source>
        <dbReference type="Pfam" id="PF13614"/>
    </source>
</evidence>
<keyword evidence="10" id="KW-0472">Membrane</keyword>
<comment type="catalytic activity">
    <reaction evidence="9">
        <text>L-tyrosyl-[protein] + ATP = O-phospho-L-tyrosyl-[protein] + ADP + H(+)</text>
        <dbReference type="Rhea" id="RHEA:10596"/>
        <dbReference type="Rhea" id="RHEA-COMP:10136"/>
        <dbReference type="Rhea" id="RHEA-COMP:20101"/>
        <dbReference type="ChEBI" id="CHEBI:15378"/>
        <dbReference type="ChEBI" id="CHEBI:30616"/>
        <dbReference type="ChEBI" id="CHEBI:46858"/>
        <dbReference type="ChEBI" id="CHEBI:61978"/>
        <dbReference type="ChEBI" id="CHEBI:456216"/>
        <dbReference type="EC" id="2.7.10.2"/>
    </reaction>
</comment>
<keyword evidence="5" id="KW-0547">Nucleotide-binding</keyword>
<dbReference type="InterPro" id="IPR027417">
    <property type="entry name" value="P-loop_NTPase"/>
</dbReference>
<dbReference type="FunFam" id="3.40.50.300:FF:000527">
    <property type="entry name" value="Tyrosine-protein kinase etk"/>
    <property type="match status" value="1"/>
</dbReference>
<evidence type="ECO:0000256" key="5">
    <source>
        <dbReference type="ARBA" id="ARBA00022741"/>
    </source>
</evidence>
<evidence type="ECO:0000256" key="10">
    <source>
        <dbReference type="SAM" id="Phobius"/>
    </source>
</evidence>
<keyword evidence="10" id="KW-0812">Transmembrane</keyword>
<evidence type="ECO:0000256" key="3">
    <source>
        <dbReference type="ARBA" id="ARBA00011903"/>
    </source>
</evidence>
<dbReference type="Proteomes" id="UP000470771">
    <property type="component" value="Unassembled WGS sequence"/>
</dbReference>
<dbReference type="GO" id="GO:0042802">
    <property type="term" value="F:identical protein binding"/>
    <property type="evidence" value="ECO:0007669"/>
    <property type="project" value="UniProtKB-ARBA"/>
</dbReference>
<dbReference type="CDD" id="cd05387">
    <property type="entry name" value="BY-kinase"/>
    <property type="match status" value="1"/>
</dbReference>
<dbReference type="Pfam" id="PF13614">
    <property type="entry name" value="AAA_31"/>
    <property type="match status" value="1"/>
</dbReference>
<dbReference type="InterPro" id="IPR050445">
    <property type="entry name" value="Bact_polysacc_biosynth/exp"/>
</dbReference>
<reference evidence="12 13" key="1">
    <citation type="submission" date="2019-12" db="EMBL/GenBank/DDBJ databases">
        <authorList>
            <person name="Zhao J."/>
        </authorList>
    </citation>
    <scope>NUCLEOTIDE SEQUENCE [LARGE SCALE GENOMIC DNA]</scope>
    <source>
        <strain evidence="12 13">S-15</strain>
    </source>
</reference>
<keyword evidence="7" id="KW-0067">ATP-binding</keyword>
<name>A0A6N9NNP7_9FLAO</name>
<feature type="transmembrane region" description="Helical" evidence="10">
    <location>
        <begin position="29"/>
        <end position="49"/>
    </location>
</feature>
<evidence type="ECO:0000256" key="4">
    <source>
        <dbReference type="ARBA" id="ARBA00022679"/>
    </source>
</evidence>
<keyword evidence="13" id="KW-1185">Reference proteome</keyword>
<accession>A0A6N9NNP7</accession>
<dbReference type="EMBL" id="WWNE01000006">
    <property type="protein sequence ID" value="NBG66135.1"/>
    <property type="molecule type" value="Genomic_DNA"/>
</dbReference>
<evidence type="ECO:0000256" key="2">
    <source>
        <dbReference type="ARBA" id="ARBA00008883"/>
    </source>
</evidence>
<dbReference type="Gene3D" id="3.40.50.300">
    <property type="entry name" value="P-loop containing nucleotide triphosphate hydrolases"/>
    <property type="match status" value="1"/>
</dbReference>
<dbReference type="NCBIfam" id="TIGR01007">
    <property type="entry name" value="eps_fam"/>
    <property type="match status" value="1"/>
</dbReference>
<keyword evidence="4 12" id="KW-0808">Transferase</keyword>
<feature type="domain" description="AAA" evidence="11">
    <location>
        <begin position="601"/>
        <end position="721"/>
    </location>
</feature>
<evidence type="ECO:0000256" key="8">
    <source>
        <dbReference type="ARBA" id="ARBA00023137"/>
    </source>
</evidence>
<dbReference type="GO" id="GO:0004715">
    <property type="term" value="F:non-membrane spanning protein tyrosine kinase activity"/>
    <property type="evidence" value="ECO:0007669"/>
    <property type="project" value="UniProtKB-EC"/>
</dbReference>
<dbReference type="GO" id="GO:0005524">
    <property type="term" value="F:ATP binding"/>
    <property type="evidence" value="ECO:0007669"/>
    <property type="project" value="UniProtKB-KW"/>
</dbReference>
<dbReference type="GO" id="GO:0005886">
    <property type="term" value="C:plasma membrane"/>
    <property type="evidence" value="ECO:0007669"/>
    <property type="project" value="UniProtKB-ARBA"/>
</dbReference>
<sequence>MSTEDLIEQSNRQEISRFKESLRRYALKWPWLLISMVIAMTLAHLYLSFKSNVYKVESIVQIKKSNRMDDPSELLFGGRTMTKFSGITDESVIFRSYPLVKGVVEELNLEVVYSVENGWKRQEIYNNRPFTFKYDRDDSQQIPQGLQFEIKLLDEEKFEIKAIAHDQEDLLQSVEKFNKAISLGSFSFMIIKEEGYSQYANFGSTYYVRLSSIEQTAYSYKNQLNFNDDDRLSNLLTMSMKSNVPEKSIDFINELVKKYVDQNLQEKNEVAKNTVEFIDQQLAVISDSLNRKEQNLADFKSSETIGSLSAEGESLIQKYNEIETEKAKYEVMQKYYNYLQEKLESKQGQNLENLVAPSAFGIEDLIVNELVKDLIELNLTRKKLINDGNTKSPLFSQVENRRIEVIGALTESIENLSKANKILLNDLNNRSNQLSNTAQKLPATQLKLVNLNRLLKLNENIYLFLMEKRSSAAITMSSNTPDCKVIEPAMKNPLSPIAPNRKMHYLIALLLGIALPTVIFISIDFLNDTVRDKDDITSTTDIPVMGIIPNSKHIENNRIVFDQPKSALAEAFRTIRTNLTFYQQKKSSFVIMVTSTVAREGKSFCSINLAASLAASGKRTILLGFDLRKPQIHNYLNLENNAGISNYLSANASLAEVILKTSQDNLFVISSGPVPPNPAELISTPKTSELITELKGQFDYVIIDTPPIGLVADALLLQQESDLNLYIVRQNYSKREFLNQINDFYKTSKLTNLSIVLNDVDKSSNNNYGYYEEESKKSRKNLFRTK</sequence>
<organism evidence="12 13">
    <name type="scientific">Acidiluteibacter ferrifornacis</name>
    <dbReference type="NCBI Taxonomy" id="2692424"/>
    <lineage>
        <taxon>Bacteria</taxon>
        <taxon>Pseudomonadati</taxon>
        <taxon>Bacteroidota</taxon>
        <taxon>Flavobacteriia</taxon>
        <taxon>Flavobacteriales</taxon>
        <taxon>Cryomorphaceae</taxon>
        <taxon>Acidiluteibacter</taxon>
    </lineage>
</organism>
<evidence type="ECO:0000256" key="6">
    <source>
        <dbReference type="ARBA" id="ARBA00022777"/>
    </source>
</evidence>
<dbReference type="RefSeq" id="WP_160633078.1">
    <property type="nucleotide sequence ID" value="NZ_WWNE01000006.1"/>
</dbReference>
<evidence type="ECO:0000313" key="13">
    <source>
        <dbReference type="Proteomes" id="UP000470771"/>
    </source>
</evidence>
<dbReference type="InterPro" id="IPR025669">
    <property type="entry name" value="AAA_dom"/>
</dbReference>
<dbReference type="AlphaFoldDB" id="A0A6N9NNP7"/>
<keyword evidence="6 12" id="KW-0418">Kinase</keyword>
<keyword evidence="8" id="KW-0829">Tyrosine-protein kinase</keyword>
<dbReference type="InterPro" id="IPR005702">
    <property type="entry name" value="Wzc-like_C"/>
</dbReference>
<comment type="similarity">
    <text evidence="1">Belongs to the CpsD/CapB family.</text>
</comment>
<gene>
    <name evidence="12" type="ORF">GQN54_08385</name>
</gene>
<evidence type="ECO:0000256" key="1">
    <source>
        <dbReference type="ARBA" id="ARBA00007316"/>
    </source>
</evidence>